<reference evidence="1" key="1">
    <citation type="submission" date="2023-10" db="EMBL/GenBank/DDBJ databases">
        <title>Genome assemblies of two species of porcelain crab, Petrolisthes cinctipes and Petrolisthes manimaculis (Anomura: Porcellanidae).</title>
        <authorList>
            <person name="Angst P."/>
        </authorList>
    </citation>
    <scope>NUCLEOTIDE SEQUENCE</scope>
    <source>
        <strain evidence="1">PB745_01</strain>
        <tissue evidence="1">Gill</tissue>
    </source>
</reference>
<gene>
    <name evidence="1" type="ORF">Pcinc_040584</name>
</gene>
<sequence length="112" mass="12017">MGGGCVRGSVREMGRLGCPGVCVVCLSFSFSPPRHRRHRPSLTHTSAAAHHKMAVSGLTRGTPRPNSGHFFSQAPPLIAAGKYSFIISTRVLVMPTLPSLVYLINVSVSFEL</sequence>
<keyword evidence="2" id="KW-1185">Reference proteome</keyword>
<dbReference type="Proteomes" id="UP001286313">
    <property type="component" value="Unassembled WGS sequence"/>
</dbReference>
<organism evidence="1 2">
    <name type="scientific">Petrolisthes cinctipes</name>
    <name type="common">Flat porcelain crab</name>
    <dbReference type="NCBI Taxonomy" id="88211"/>
    <lineage>
        <taxon>Eukaryota</taxon>
        <taxon>Metazoa</taxon>
        <taxon>Ecdysozoa</taxon>
        <taxon>Arthropoda</taxon>
        <taxon>Crustacea</taxon>
        <taxon>Multicrustacea</taxon>
        <taxon>Malacostraca</taxon>
        <taxon>Eumalacostraca</taxon>
        <taxon>Eucarida</taxon>
        <taxon>Decapoda</taxon>
        <taxon>Pleocyemata</taxon>
        <taxon>Anomura</taxon>
        <taxon>Galatheoidea</taxon>
        <taxon>Porcellanidae</taxon>
        <taxon>Petrolisthes</taxon>
    </lineage>
</organism>
<proteinExistence type="predicted"/>
<accession>A0AAE1EHU2</accession>
<name>A0AAE1EHU2_PETCI</name>
<dbReference type="EMBL" id="JAWQEG010007215">
    <property type="protein sequence ID" value="KAK3852839.1"/>
    <property type="molecule type" value="Genomic_DNA"/>
</dbReference>
<comment type="caution">
    <text evidence="1">The sequence shown here is derived from an EMBL/GenBank/DDBJ whole genome shotgun (WGS) entry which is preliminary data.</text>
</comment>
<protein>
    <submittedName>
        <fullName evidence="1">Uncharacterized protein</fullName>
    </submittedName>
</protein>
<evidence type="ECO:0000313" key="1">
    <source>
        <dbReference type="EMBL" id="KAK3852839.1"/>
    </source>
</evidence>
<dbReference type="AlphaFoldDB" id="A0AAE1EHU2"/>
<evidence type="ECO:0000313" key="2">
    <source>
        <dbReference type="Proteomes" id="UP001286313"/>
    </source>
</evidence>